<dbReference type="PANTHER" id="PTHR34618">
    <property type="entry name" value="SURFACE PROTEIN MAS1, PUTATIVE-RELATED"/>
    <property type="match status" value="1"/>
</dbReference>
<evidence type="ECO:0008006" key="5">
    <source>
        <dbReference type="Google" id="ProtNLM"/>
    </source>
</evidence>
<keyword evidence="2" id="KW-0732">Signal</keyword>
<keyword evidence="4" id="KW-1185">Reference proteome</keyword>
<evidence type="ECO:0000256" key="1">
    <source>
        <dbReference type="SAM" id="MobiDB-lite"/>
    </source>
</evidence>
<feature type="compositionally biased region" description="Polar residues" evidence="1">
    <location>
        <begin position="102"/>
        <end position="117"/>
    </location>
</feature>
<dbReference type="InterPro" id="IPR021476">
    <property type="entry name" value="Egh16-like"/>
</dbReference>
<evidence type="ECO:0000313" key="3">
    <source>
        <dbReference type="EMBL" id="KAK3201442.1"/>
    </source>
</evidence>
<feature type="region of interest" description="Disordered" evidence="1">
    <location>
        <begin position="98"/>
        <end position="123"/>
    </location>
</feature>
<dbReference type="Pfam" id="PF11327">
    <property type="entry name" value="Egh16-like"/>
    <property type="match status" value="1"/>
</dbReference>
<name>A0AAN6RCG3_9PLEO</name>
<dbReference type="Proteomes" id="UP001280581">
    <property type="component" value="Unassembled WGS sequence"/>
</dbReference>
<feature type="signal peptide" evidence="2">
    <location>
        <begin position="1"/>
        <end position="17"/>
    </location>
</feature>
<dbReference type="AlphaFoldDB" id="A0AAN6RCG3"/>
<proteinExistence type="predicted"/>
<gene>
    <name evidence="3" type="ORF">GRF29_185g921285</name>
</gene>
<dbReference type="EMBL" id="WVTA01000016">
    <property type="protein sequence ID" value="KAK3201442.1"/>
    <property type="molecule type" value="Genomic_DNA"/>
</dbReference>
<accession>A0AAN6RCG3</accession>
<protein>
    <recommendedName>
        <fullName evidence="5">Cell surface protein</fullName>
    </recommendedName>
</protein>
<reference evidence="3 4" key="1">
    <citation type="submission" date="2021-02" db="EMBL/GenBank/DDBJ databases">
        <title>Genome assembly of Pseudopithomyces chartarum.</title>
        <authorList>
            <person name="Jauregui R."/>
            <person name="Singh J."/>
            <person name="Voisey C."/>
        </authorList>
    </citation>
    <scope>NUCLEOTIDE SEQUENCE [LARGE SCALE GENOMIC DNA]</scope>
    <source>
        <strain evidence="3 4">AGR01</strain>
    </source>
</reference>
<organism evidence="3 4">
    <name type="scientific">Pseudopithomyces chartarum</name>
    <dbReference type="NCBI Taxonomy" id="1892770"/>
    <lineage>
        <taxon>Eukaryota</taxon>
        <taxon>Fungi</taxon>
        <taxon>Dikarya</taxon>
        <taxon>Ascomycota</taxon>
        <taxon>Pezizomycotina</taxon>
        <taxon>Dothideomycetes</taxon>
        <taxon>Pleosporomycetidae</taxon>
        <taxon>Pleosporales</taxon>
        <taxon>Massarineae</taxon>
        <taxon>Didymosphaeriaceae</taxon>
        <taxon>Pseudopithomyces</taxon>
    </lineage>
</organism>
<feature type="chain" id="PRO_5042848381" description="Cell surface protein" evidence="2">
    <location>
        <begin position="18"/>
        <end position="340"/>
    </location>
</feature>
<comment type="caution">
    <text evidence="3">The sequence shown here is derived from an EMBL/GenBank/DDBJ whole genome shotgun (WGS) entry which is preliminary data.</text>
</comment>
<evidence type="ECO:0000256" key="2">
    <source>
        <dbReference type="SAM" id="SignalP"/>
    </source>
</evidence>
<dbReference type="PANTHER" id="PTHR34618:SF1">
    <property type="entry name" value="SECRETED PROTEIN"/>
    <property type="match status" value="1"/>
</dbReference>
<sequence length="340" mass="32397">MRYSFIISASLATYVSAHGVVVSMNGANGVTMPGLTIADGTPRDCSSNGCGSQADTAIIRDREIASGKTGPLGRTQGNGNVDAAVMVAAFMGTAGAAAPPTNQGASGATGQEDNLQGTPAAGQKKRQLLGGLLGGLGGGAGGAGGAAGGAGGAGGLLGGLGGGAAGGAGGGAGATGIAGLLGGGGQKAEGPPETRVAAAAGQGASSGMPTANADGTVDMTFRQINQDGAGPFTADVDGTSGGTSEAAFQSAEVTKDVPGLGVQGISLATSTEFPMQIKMPAGMTCDATVGGVNNVCVARVRNGAAAGPFGGSVAFTQDAASRKRAIAYRLKKRMEIGNIH</sequence>
<feature type="compositionally biased region" description="Low complexity" evidence="1">
    <location>
        <begin position="197"/>
        <end position="207"/>
    </location>
</feature>
<feature type="region of interest" description="Disordered" evidence="1">
    <location>
        <begin position="183"/>
        <end position="214"/>
    </location>
</feature>
<evidence type="ECO:0000313" key="4">
    <source>
        <dbReference type="Proteomes" id="UP001280581"/>
    </source>
</evidence>